<keyword evidence="2" id="KW-0238">DNA-binding</keyword>
<dbReference type="SMART" id="SM00871">
    <property type="entry name" value="AraC_E_bind"/>
    <property type="match status" value="1"/>
</dbReference>
<dbReference type="SMART" id="SM00342">
    <property type="entry name" value="HTH_ARAC"/>
    <property type="match status" value="1"/>
</dbReference>
<keyword evidence="6" id="KW-1185">Reference proteome</keyword>
<dbReference type="SUPFAM" id="SSF55136">
    <property type="entry name" value="Probable bacterial effector-binding domain"/>
    <property type="match status" value="1"/>
</dbReference>
<evidence type="ECO:0000313" key="6">
    <source>
        <dbReference type="Proteomes" id="UP000233343"/>
    </source>
</evidence>
<dbReference type="InterPro" id="IPR050959">
    <property type="entry name" value="MarA-like"/>
</dbReference>
<dbReference type="EMBL" id="PISD01000027">
    <property type="protein sequence ID" value="PKG28601.1"/>
    <property type="molecule type" value="Genomic_DNA"/>
</dbReference>
<dbReference type="PROSITE" id="PS01124">
    <property type="entry name" value="HTH_ARAC_FAMILY_2"/>
    <property type="match status" value="1"/>
</dbReference>
<evidence type="ECO:0000256" key="1">
    <source>
        <dbReference type="ARBA" id="ARBA00023015"/>
    </source>
</evidence>
<comment type="caution">
    <text evidence="5">The sequence shown here is derived from an EMBL/GenBank/DDBJ whole genome shotgun (WGS) entry which is preliminary data.</text>
</comment>
<organism evidence="5 6">
    <name type="scientific">Cytobacillus horneckiae</name>
    <dbReference type="NCBI Taxonomy" id="549687"/>
    <lineage>
        <taxon>Bacteria</taxon>
        <taxon>Bacillati</taxon>
        <taxon>Bacillota</taxon>
        <taxon>Bacilli</taxon>
        <taxon>Bacillales</taxon>
        <taxon>Bacillaceae</taxon>
        <taxon>Cytobacillus</taxon>
    </lineage>
</organism>
<reference evidence="5 6" key="1">
    <citation type="journal article" date="2010" name="Int. J. Syst. Evol. Microbiol.">
        <title>Bacillus horneckiae sp. nov., isolated from a spacecraft-assembly clean room.</title>
        <authorList>
            <person name="Vaishampayan P."/>
            <person name="Probst A."/>
            <person name="Krishnamurthi S."/>
            <person name="Ghosh S."/>
            <person name="Osman S."/>
            <person name="McDowall A."/>
            <person name="Ruckmani A."/>
            <person name="Mayilraj S."/>
            <person name="Venkateswaran K."/>
        </authorList>
    </citation>
    <scope>NUCLEOTIDE SEQUENCE [LARGE SCALE GENOMIC DNA]</scope>
    <source>
        <strain evidence="6">1PO1SC</strain>
    </source>
</reference>
<dbReference type="Gene3D" id="3.20.80.10">
    <property type="entry name" value="Regulatory factor, effector binding domain"/>
    <property type="match status" value="1"/>
</dbReference>
<sequence length="285" mass="32639">MTWIRDIQRAIDYIENHLLEKIKIEDVAKEANASIFHFQRTFTMLTDCSVGEYIRRRRLSLAAKELSQTSGKVIDIAYKYGYDTPESFSKAFRRQHAMSPSDAKKYRGKLQLYDRLIIQVILKGAEPVKYNIVEKEAFSAMGIKRTYSLKGNENLIEIPKLWNKVNHDGTIDKLCKLNDGNIKGVLGVCVDEGEAEGSIDYWIAVESTEETSAQFEKVEIPASKWVVFEVSGEMPEAMQSTWKKIFSEWFPTSGYEHAGTPEMEVYPEDGSDSSEFYSEIWIPVK</sequence>
<dbReference type="InterPro" id="IPR009057">
    <property type="entry name" value="Homeodomain-like_sf"/>
</dbReference>
<dbReference type="InterPro" id="IPR011256">
    <property type="entry name" value="Reg_factor_effector_dom_sf"/>
</dbReference>
<name>A0A2N0ZGG2_9BACI</name>
<keyword evidence="3" id="KW-0804">Transcription</keyword>
<dbReference type="PANTHER" id="PTHR47504:SF5">
    <property type="entry name" value="RIGHT ORIGIN-BINDING PROTEIN"/>
    <property type="match status" value="1"/>
</dbReference>
<dbReference type="RefSeq" id="WP_066195434.1">
    <property type="nucleotide sequence ID" value="NZ_JAFDQP010000008.1"/>
</dbReference>
<dbReference type="InterPro" id="IPR018060">
    <property type="entry name" value="HTH_AraC"/>
</dbReference>
<dbReference type="Gene3D" id="1.10.10.60">
    <property type="entry name" value="Homeodomain-like"/>
    <property type="match status" value="2"/>
</dbReference>
<dbReference type="InterPro" id="IPR010499">
    <property type="entry name" value="AraC_E-bd"/>
</dbReference>
<evidence type="ECO:0000313" key="5">
    <source>
        <dbReference type="EMBL" id="PKG28601.1"/>
    </source>
</evidence>
<dbReference type="GO" id="GO:0043565">
    <property type="term" value="F:sequence-specific DNA binding"/>
    <property type="evidence" value="ECO:0007669"/>
    <property type="project" value="InterPro"/>
</dbReference>
<dbReference type="SUPFAM" id="SSF46689">
    <property type="entry name" value="Homeodomain-like"/>
    <property type="match status" value="2"/>
</dbReference>
<gene>
    <name evidence="5" type="ORF">CWS20_12715</name>
</gene>
<accession>A0A2N0ZGG2</accession>
<dbReference type="AlphaFoldDB" id="A0A2N0ZGG2"/>
<evidence type="ECO:0000256" key="3">
    <source>
        <dbReference type="ARBA" id="ARBA00023163"/>
    </source>
</evidence>
<dbReference type="InterPro" id="IPR029441">
    <property type="entry name" value="Cass2"/>
</dbReference>
<keyword evidence="1" id="KW-0805">Transcription regulation</keyword>
<dbReference type="InterPro" id="IPR018062">
    <property type="entry name" value="HTH_AraC-typ_CS"/>
</dbReference>
<protein>
    <submittedName>
        <fullName evidence="5">AraC family transcriptional regulator</fullName>
    </submittedName>
</protein>
<evidence type="ECO:0000256" key="2">
    <source>
        <dbReference type="ARBA" id="ARBA00023125"/>
    </source>
</evidence>
<dbReference type="Proteomes" id="UP000233343">
    <property type="component" value="Unassembled WGS sequence"/>
</dbReference>
<dbReference type="Pfam" id="PF12833">
    <property type="entry name" value="HTH_18"/>
    <property type="match status" value="1"/>
</dbReference>
<feature type="domain" description="HTH araC/xylS-type" evidence="4">
    <location>
        <begin position="8"/>
        <end position="106"/>
    </location>
</feature>
<dbReference type="PANTHER" id="PTHR47504">
    <property type="entry name" value="RIGHT ORIGIN-BINDING PROTEIN"/>
    <property type="match status" value="1"/>
</dbReference>
<evidence type="ECO:0000259" key="4">
    <source>
        <dbReference type="PROSITE" id="PS01124"/>
    </source>
</evidence>
<dbReference type="GO" id="GO:0003700">
    <property type="term" value="F:DNA-binding transcription factor activity"/>
    <property type="evidence" value="ECO:0007669"/>
    <property type="project" value="InterPro"/>
</dbReference>
<proteinExistence type="predicted"/>
<dbReference type="PROSITE" id="PS00041">
    <property type="entry name" value="HTH_ARAC_FAMILY_1"/>
    <property type="match status" value="1"/>
</dbReference>
<dbReference type="Pfam" id="PF14526">
    <property type="entry name" value="Cass2"/>
    <property type="match status" value="1"/>
</dbReference>